<evidence type="ECO:0000313" key="2">
    <source>
        <dbReference type="EMBL" id="QAB13912.1"/>
    </source>
</evidence>
<dbReference type="EMBL" id="MH777159">
    <property type="protein sequence ID" value="QAB13912.1"/>
    <property type="molecule type" value="Genomic_DNA"/>
</dbReference>
<reference evidence="2" key="1">
    <citation type="journal article" date="2018" name="Nat. Med.">
        <title>Expanded skin virome in DOCK8-deficient patients.</title>
        <authorList>
            <consortium name="NISC Comparative Sequencing Program"/>
            <person name="Tirosh O."/>
            <person name="Conlan S."/>
            <person name="Deming C."/>
            <person name="Lee-Lin S.Q."/>
            <person name="Huang X."/>
            <person name="Su H.C."/>
            <person name="Freeman A.F."/>
            <person name="Segre J.A."/>
            <person name="Kong H.H."/>
        </authorList>
    </citation>
    <scope>NUCLEOTIDE SEQUENCE</scope>
    <source>
        <strain evidence="2">HPV-mSK_011</strain>
    </source>
</reference>
<proteinExistence type="predicted"/>
<accession>A0A3R5W7M8</accession>
<sequence length="129" mass="14832">MNNCPFQPTARLGVLRVTSPSYPPPSSTSNRPPPGIPRPHRPTNEERNKLRRKALGLPHGNQDDDDEEEKENKPRSKEEDETEEEEEHIKKEETAVHQLLTKLEAAIDQLTEQVYRDLTDFKKRLGILS</sequence>
<feature type="compositionally biased region" description="Pro residues" evidence="1">
    <location>
        <begin position="21"/>
        <end position="37"/>
    </location>
</feature>
<feature type="region of interest" description="Disordered" evidence="1">
    <location>
        <begin position="1"/>
        <end position="93"/>
    </location>
</feature>
<organism evidence="2">
    <name type="scientific">Human papillomavirus</name>
    <dbReference type="NCBI Taxonomy" id="10566"/>
    <lineage>
        <taxon>Viruses</taxon>
        <taxon>Monodnaviria</taxon>
        <taxon>Shotokuvirae</taxon>
        <taxon>Cossaviricota</taxon>
        <taxon>Papovaviricetes</taxon>
        <taxon>Zurhausenvirales</taxon>
        <taxon>Papillomaviridae</taxon>
    </lineage>
</organism>
<protein>
    <submittedName>
        <fullName evidence="2">E4 protein</fullName>
    </submittedName>
</protein>
<name>A0A3R5W7M8_9PAPI</name>
<evidence type="ECO:0000256" key="1">
    <source>
        <dbReference type="SAM" id="MobiDB-lite"/>
    </source>
</evidence>